<organism evidence="2 3">
    <name type="scientific">Lupinus albus</name>
    <name type="common">White lupine</name>
    <name type="synonym">Lupinus termis</name>
    <dbReference type="NCBI Taxonomy" id="3870"/>
    <lineage>
        <taxon>Eukaryota</taxon>
        <taxon>Viridiplantae</taxon>
        <taxon>Streptophyta</taxon>
        <taxon>Embryophyta</taxon>
        <taxon>Tracheophyta</taxon>
        <taxon>Spermatophyta</taxon>
        <taxon>Magnoliopsida</taxon>
        <taxon>eudicotyledons</taxon>
        <taxon>Gunneridae</taxon>
        <taxon>Pentapetalae</taxon>
        <taxon>rosids</taxon>
        <taxon>fabids</taxon>
        <taxon>Fabales</taxon>
        <taxon>Fabaceae</taxon>
        <taxon>Papilionoideae</taxon>
        <taxon>50 kb inversion clade</taxon>
        <taxon>genistoids sensu lato</taxon>
        <taxon>core genistoids</taxon>
        <taxon>Genisteae</taxon>
        <taxon>Lupinus</taxon>
    </lineage>
</organism>
<protein>
    <submittedName>
        <fullName evidence="2">Putative alpha-farnesene synthase</fullName>
    </submittedName>
</protein>
<accession>A0A6A4P000</accession>
<gene>
    <name evidence="2" type="ORF">Lalb_Chr19g0140201</name>
</gene>
<reference evidence="3" key="1">
    <citation type="journal article" date="2020" name="Nat. Commun.">
        <title>Genome sequence of the cluster root forming white lupin.</title>
        <authorList>
            <person name="Hufnagel B."/>
            <person name="Marques A."/>
            <person name="Soriano A."/>
            <person name="Marques L."/>
            <person name="Divol F."/>
            <person name="Doumas P."/>
            <person name="Sallet E."/>
            <person name="Mancinotti D."/>
            <person name="Carrere S."/>
            <person name="Marande W."/>
            <person name="Arribat S."/>
            <person name="Keller J."/>
            <person name="Huneau C."/>
            <person name="Blein T."/>
            <person name="Aime D."/>
            <person name="Laguerre M."/>
            <person name="Taylor J."/>
            <person name="Schubert V."/>
            <person name="Nelson M."/>
            <person name="Geu-Flores F."/>
            <person name="Crespi M."/>
            <person name="Gallardo-Guerrero K."/>
            <person name="Delaux P.-M."/>
            <person name="Salse J."/>
            <person name="Berges H."/>
            <person name="Guyot R."/>
            <person name="Gouzy J."/>
            <person name="Peret B."/>
        </authorList>
    </citation>
    <scope>NUCLEOTIDE SEQUENCE [LARGE SCALE GENOMIC DNA]</scope>
    <source>
        <strain evidence="3">cv. Amiga</strain>
    </source>
</reference>
<dbReference type="PANTHER" id="PTHR31225">
    <property type="entry name" value="OS04G0344100 PROTEIN-RELATED"/>
    <property type="match status" value="1"/>
</dbReference>
<dbReference type="InterPro" id="IPR050148">
    <property type="entry name" value="Terpene_synthase-like"/>
</dbReference>
<sequence>MKKETMTSNNNINVRCRSFKKEEDNRRRSANYKPNIWKHAFLQSLPTNYHKEESDIELVRMLIEVKGIFVEKSGVLQKLELVDWIQKLGVANYFEKEVREFLESTNLSFKNNKNPISAEESLHVAALSFRLLRQHGYKVSPGTLERCS</sequence>
<name>A0A6A4P000_LUPAL</name>
<dbReference type="SUPFAM" id="SSF48239">
    <property type="entry name" value="Terpenoid cyclases/Protein prenyltransferases"/>
    <property type="match status" value="1"/>
</dbReference>
<keyword evidence="3" id="KW-1185">Reference proteome</keyword>
<dbReference type="EMBL" id="WOCE01000019">
    <property type="protein sequence ID" value="KAE9593484.1"/>
    <property type="molecule type" value="Genomic_DNA"/>
</dbReference>
<dbReference type="Proteomes" id="UP000447434">
    <property type="component" value="Chromosome 19"/>
</dbReference>
<dbReference type="InterPro" id="IPR001906">
    <property type="entry name" value="Terpene_synth_N"/>
</dbReference>
<proteinExistence type="predicted"/>
<dbReference type="GO" id="GO:0010333">
    <property type="term" value="F:terpene synthase activity"/>
    <property type="evidence" value="ECO:0007669"/>
    <property type="project" value="InterPro"/>
</dbReference>
<dbReference type="OrthoDB" id="1936865at2759"/>
<evidence type="ECO:0000313" key="2">
    <source>
        <dbReference type="EMBL" id="KAE9593484.1"/>
    </source>
</evidence>
<evidence type="ECO:0000313" key="3">
    <source>
        <dbReference type="Proteomes" id="UP000447434"/>
    </source>
</evidence>
<dbReference type="Pfam" id="PF01397">
    <property type="entry name" value="Terpene_synth"/>
    <property type="match status" value="1"/>
</dbReference>
<evidence type="ECO:0000259" key="1">
    <source>
        <dbReference type="Pfam" id="PF01397"/>
    </source>
</evidence>
<comment type="caution">
    <text evidence="2">The sequence shown here is derived from an EMBL/GenBank/DDBJ whole genome shotgun (WGS) entry which is preliminary data.</text>
</comment>
<feature type="domain" description="Terpene synthase N-terminal" evidence="1">
    <location>
        <begin position="36"/>
        <end position="146"/>
    </location>
</feature>
<dbReference type="InterPro" id="IPR036965">
    <property type="entry name" value="Terpene_synth_N_sf"/>
</dbReference>
<dbReference type="GO" id="GO:0016114">
    <property type="term" value="P:terpenoid biosynthetic process"/>
    <property type="evidence" value="ECO:0007669"/>
    <property type="project" value="InterPro"/>
</dbReference>
<dbReference type="InterPro" id="IPR008930">
    <property type="entry name" value="Terpenoid_cyclase/PrenylTrfase"/>
</dbReference>
<dbReference type="PANTHER" id="PTHR31225:SF94">
    <property type="entry name" value="ALPHA-FARNESENE SYNTHASE"/>
    <property type="match status" value="1"/>
</dbReference>
<dbReference type="Gene3D" id="1.50.10.130">
    <property type="entry name" value="Terpene synthase, N-terminal domain"/>
    <property type="match status" value="1"/>
</dbReference>
<dbReference type="AlphaFoldDB" id="A0A6A4P000"/>